<gene>
    <name evidence="3" type="ORF">SNE25_30285</name>
</gene>
<evidence type="ECO:0000313" key="3">
    <source>
        <dbReference type="EMBL" id="WPU93610.1"/>
    </source>
</evidence>
<sequence>MFAKQLLQVGGNYDAFRSDTTRLKRFNEFIKNEKITFEDITVDLLQRYTVFLKVSKKFQYDKTKQPKPLSERSITNHLMIIRTIFNRAINAKLVSKDLYPFGGKGKAALVAL</sequence>
<organism evidence="3 4">
    <name type="scientific">Mucilaginibacter sabulilitoris</name>
    <dbReference type="NCBI Taxonomy" id="1173583"/>
    <lineage>
        <taxon>Bacteria</taxon>
        <taxon>Pseudomonadati</taxon>
        <taxon>Bacteroidota</taxon>
        <taxon>Sphingobacteriia</taxon>
        <taxon>Sphingobacteriales</taxon>
        <taxon>Sphingobacteriaceae</taxon>
        <taxon>Mucilaginibacter</taxon>
    </lineage>
</organism>
<dbReference type="RefSeq" id="WP_321562744.1">
    <property type="nucleotide sequence ID" value="NZ_CP139558.1"/>
</dbReference>
<keyword evidence="1" id="KW-0238">DNA-binding</keyword>
<feature type="domain" description="Phage integrase SAM-like" evidence="2">
    <location>
        <begin position="15"/>
        <end position="101"/>
    </location>
</feature>
<dbReference type="InterPro" id="IPR010998">
    <property type="entry name" value="Integrase_recombinase_N"/>
</dbReference>
<keyword evidence="4" id="KW-1185">Reference proteome</keyword>
<name>A0ABZ0TR40_9SPHI</name>
<evidence type="ECO:0000256" key="1">
    <source>
        <dbReference type="ARBA" id="ARBA00023125"/>
    </source>
</evidence>
<accession>A0ABZ0TR40</accession>
<dbReference type="EMBL" id="CP139558">
    <property type="protein sequence ID" value="WPU93610.1"/>
    <property type="molecule type" value="Genomic_DNA"/>
</dbReference>
<dbReference type="InterPro" id="IPR025269">
    <property type="entry name" value="SAM-like_dom"/>
</dbReference>
<evidence type="ECO:0000259" key="2">
    <source>
        <dbReference type="Pfam" id="PF13102"/>
    </source>
</evidence>
<reference evidence="3 4" key="1">
    <citation type="submission" date="2023-11" db="EMBL/GenBank/DDBJ databases">
        <title>Analysis of the Genomes of Mucilaginibacter gossypii cycad 4 and M. sabulilitoris SNA2: microbes with the potential for plant growth promotion.</title>
        <authorList>
            <person name="Hirsch A.M."/>
            <person name="Humm E."/>
            <person name="Rubbi M."/>
            <person name="Del Vecchio G."/>
            <person name="Ha S.M."/>
            <person name="Pellegrini M."/>
            <person name="Gunsalus R.P."/>
        </authorList>
    </citation>
    <scope>NUCLEOTIDE SEQUENCE [LARGE SCALE GENOMIC DNA]</scope>
    <source>
        <strain evidence="3 4">SNA2</strain>
    </source>
</reference>
<dbReference type="Pfam" id="PF13102">
    <property type="entry name" value="Phage_int_SAM_5"/>
    <property type="match status" value="1"/>
</dbReference>
<proteinExistence type="predicted"/>
<evidence type="ECO:0000313" key="4">
    <source>
        <dbReference type="Proteomes" id="UP001324380"/>
    </source>
</evidence>
<protein>
    <submittedName>
        <fullName evidence="3">Phage integrase SAM-like domain-containing protein</fullName>
    </submittedName>
</protein>
<dbReference type="Proteomes" id="UP001324380">
    <property type="component" value="Chromosome"/>
</dbReference>
<dbReference type="Gene3D" id="1.10.150.130">
    <property type="match status" value="1"/>
</dbReference>